<feature type="signal peptide" evidence="1">
    <location>
        <begin position="1"/>
        <end position="18"/>
    </location>
</feature>
<proteinExistence type="predicted"/>
<dbReference type="AlphaFoldDB" id="A0A7W9WEG3"/>
<keyword evidence="3" id="KW-1185">Reference proteome</keyword>
<evidence type="ECO:0000313" key="2">
    <source>
        <dbReference type="EMBL" id="MBB6061461.1"/>
    </source>
</evidence>
<evidence type="ECO:0008006" key="4">
    <source>
        <dbReference type="Google" id="ProtNLM"/>
    </source>
</evidence>
<keyword evidence="1" id="KW-0732">Signal</keyword>
<name>A0A7W9WEG3_9BACT</name>
<reference evidence="2 3" key="1">
    <citation type="submission" date="2020-08" db="EMBL/GenBank/DDBJ databases">
        <title>Genomic Encyclopedia of Type Strains, Phase IV (KMG-IV): sequencing the most valuable type-strain genomes for metagenomic binning, comparative biology and taxonomic classification.</title>
        <authorList>
            <person name="Goeker M."/>
        </authorList>
    </citation>
    <scope>NUCLEOTIDE SEQUENCE [LARGE SCALE GENOMIC DNA]</scope>
    <source>
        <strain evidence="2 3">DSM 26718</strain>
    </source>
</reference>
<comment type="caution">
    <text evidence="2">The sequence shown here is derived from an EMBL/GenBank/DDBJ whole genome shotgun (WGS) entry which is preliminary data.</text>
</comment>
<dbReference type="PROSITE" id="PS51257">
    <property type="entry name" value="PROKAR_LIPOPROTEIN"/>
    <property type="match status" value="1"/>
</dbReference>
<gene>
    <name evidence="2" type="ORF">HNQ93_004342</name>
</gene>
<evidence type="ECO:0000256" key="1">
    <source>
        <dbReference type="SAM" id="SignalP"/>
    </source>
</evidence>
<organism evidence="2 3">
    <name type="scientific">Hymenobacter luteus</name>
    <dbReference type="NCBI Taxonomy" id="1411122"/>
    <lineage>
        <taxon>Bacteria</taxon>
        <taxon>Pseudomonadati</taxon>
        <taxon>Bacteroidota</taxon>
        <taxon>Cytophagia</taxon>
        <taxon>Cytophagales</taxon>
        <taxon>Hymenobacteraceae</taxon>
        <taxon>Hymenobacter</taxon>
    </lineage>
</organism>
<protein>
    <recommendedName>
        <fullName evidence="4">Lipocalin-like domain-containing protein</fullName>
    </recommendedName>
</protein>
<dbReference type="Proteomes" id="UP000532746">
    <property type="component" value="Unassembled WGS sequence"/>
</dbReference>
<dbReference type="EMBL" id="JACHGG010000014">
    <property type="protein sequence ID" value="MBB6061461.1"/>
    <property type="molecule type" value="Genomic_DNA"/>
</dbReference>
<evidence type="ECO:0000313" key="3">
    <source>
        <dbReference type="Proteomes" id="UP000532746"/>
    </source>
</evidence>
<feature type="chain" id="PRO_5030770404" description="Lipocalin-like domain-containing protein" evidence="1">
    <location>
        <begin position="19"/>
        <end position="70"/>
    </location>
</feature>
<sequence length="70" mass="7857">MRYLFSILSSIFLFSLVASCTKKDDSPLPVSIVGRWDLVTTNTKEYDSSGRVIADRTDTPIADAQGEYYM</sequence>
<accession>A0A7W9WEG3</accession>